<feature type="transmembrane region" description="Helical" evidence="6">
    <location>
        <begin position="70"/>
        <end position="92"/>
    </location>
</feature>
<dbReference type="GO" id="GO:0005886">
    <property type="term" value="C:plasma membrane"/>
    <property type="evidence" value="ECO:0007669"/>
    <property type="project" value="UniProtKB-SubCell"/>
</dbReference>
<evidence type="ECO:0000256" key="1">
    <source>
        <dbReference type="ARBA" id="ARBA00004651"/>
    </source>
</evidence>
<proteinExistence type="predicted"/>
<keyword evidence="3 6" id="KW-0812">Transmembrane</keyword>
<dbReference type="GO" id="GO:0015171">
    <property type="term" value="F:amino acid transmembrane transporter activity"/>
    <property type="evidence" value="ECO:0007669"/>
    <property type="project" value="TreeGrafter"/>
</dbReference>
<name>A0A2X0S3Z2_BROTH</name>
<dbReference type="PIRSF" id="PIRSF006324">
    <property type="entry name" value="LeuE"/>
    <property type="match status" value="1"/>
</dbReference>
<feature type="transmembrane region" description="Helical" evidence="6">
    <location>
        <begin position="6"/>
        <end position="29"/>
    </location>
</feature>
<evidence type="ECO:0000313" key="7">
    <source>
        <dbReference type="EMBL" id="SPP29037.1"/>
    </source>
</evidence>
<feature type="transmembrane region" description="Helical" evidence="6">
    <location>
        <begin position="147"/>
        <end position="175"/>
    </location>
</feature>
<dbReference type="PANTHER" id="PTHR30086:SF20">
    <property type="entry name" value="ARGININE EXPORTER PROTEIN ARGO-RELATED"/>
    <property type="match status" value="1"/>
</dbReference>
<dbReference type="AlphaFoldDB" id="A0A2X0S3Z2"/>
<evidence type="ECO:0000313" key="8">
    <source>
        <dbReference type="Proteomes" id="UP000270190"/>
    </source>
</evidence>
<evidence type="ECO:0000256" key="6">
    <source>
        <dbReference type="SAM" id="Phobius"/>
    </source>
</evidence>
<dbReference type="PANTHER" id="PTHR30086">
    <property type="entry name" value="ARGININE EXPORTER PROTEIN ARGO"/>
    <property type="match status" value="1"/>
</dbReference>
<organism evidence="7 8">
    <name type="scientific">Brochothrix thermosphacta</name>
    <name type="common">Microbacterium thermosphactum</name>
    <dbReference type="NCBI Taxonomy" id="2756"/>
    <lineage>
        <taxon>Bacteria</taxon>
        <taxon>Bacillati</taxon>
        <taxon>Bacillota</taxon>
        <taxon>Bacilli</taxon>
        <taxon>Bacillales</taxon>
        <taxon>Listeriaceae</taxon>
        <taxon>Brochothrix</taxon>
    </lineage>
</organism>
<comment type="subcellular location">
    <subcellularLocation>
        <location evidence="1">Cell membrane</location>
        <topology evidence="1">Multi-pass membrane protein</topology>
    </subcellularLocation>
</comment>
<dbReference type="Pfam" id="PF01810">
    <property type="entry name" value="LysE"/>
    <property type="match status" value="1"/>
</dbReference>
<evidence type="ECO:0000256" key="5">
    <source>
        <dbReference type="ARBA" id="ARBA00023136"/>
    </source>
</evidence>
<evidence type="ECO:0000256" key="4">
    <source>
        <dbReference type="ARBA" id="ARBA00022989"/>
    </source>
</evidence>
<dbReference type="Proteomes" id="UP000270190">
    <property type="component" value="Unassembled WGS sequence"/>
</dbReference>
<keyword evidence="4 6" id="KW-1133">Transmembrane helix</keyword>
<protein>
    <submittedName>
        <fullName evidence="7">Putative amino acid exporter</fullName>
    </submittedName>
</protein>
<reference evidence="8" key="1">
    <citation type="submission" date="2018-04" db="EMBL/GenBank/DDBJ databases">
        <authorList>
            <person name="Illikoud N."/>
        </authorList>
    </citation>
    <scope>NUCLEOTIDE SEQUENCE [LARGE SCALE GENOMIC DNA]</scope>
</reference>
<accession>A0A2X0S3Z2</accession>
<feature type="transmembrane region" description="Helical" evidence="6">
    <location>
        <begin position="113"/>
        <end position="135"/>
    </location>
</feature>
<dbReference type="EMBL" id="OUNC01000034">
    <property type="protein sequence ID" value="SPP29037.1"/>
    <property type="molecule type" value="Genomic_DNA"/>
</dbReference>
<sequence length="207" mass="22401">MFGIIDYGTFVLTCVLLNLIPGADTMYILSRSMSQGRSAGLYSALGITAGTIIHTLLAALGLSLLLVKSIVAFTIVKWLGAAYLIYLGVKMFRDKSQFGNIEHISGGSNKRTLFVQGMLTNVMNPKVALFFLSFIPQFINPSDSTALTFVLLGFTFTMTGFIWSVVIASIAGVLSGKLQKNQSISHYLNKIMGSILVLLGIKLFASK</sequence>
<keyword evidence="5 6" id="KW-0472">Membrane</keyword>
<feature type="transmembrane region" description="Helical" evidence="6">
    <location>
        <begin position="187"/>
        <end position="205"/>
    </location>
</feature>
<dbReference type="InterPro" id="IPR001123">
    <property type="entry name" value="LeuE-type"/>
</dbReference>
<keyword evidence="2" id="KW-1003">Cell membrane</keyword>
<feature type="transmembrane region" description="Helical" evidence="6">
    <location>
        <begin position="41"/>
        <end position="64"/>
    </location>
</feature>
<evidence type="ECO:0000256" key="2">
    <source>
        <dbReference type="ARBA" id="ARBA00022475"/>
    </source>
</evidence>
<gene>
    <name evidence="7" type="ORF">BTBSAS_40060</name>
</gene>
<evidence type="ECO:0000256" key="3">
    <source>
        <dbReference type="ARBA" id="ARBA00022692"/>
    </source>
</evidence>
<dbReference type="RefSeq" id="WP_029091698.1">
    <property type="nucleotide sequence ID" value="NZ_CBCPIX010000006.1"/>
</dbReference>